<feature type="domain" description="Glycosyl-hydrolase 97 N-terminal" evidence="7">
    <location>
        <begin position="27"/>
        <end position="299"/>
    </location>
</feature>
<dbReference type="Gene3D" id="2.60.40.1180">
    <property type="entry name" value="Golgi alpha-mannosidase II"/>
    <property type="match status" value="1"/>
</dbReference>
<reference evidence="9 12" key="3">
    <citation type="journal article" date="2019" name="Nat. Med.">
        <title>A library of human gut bacterial isolates paired with longitudinal multiomics data enables mechanistic microbiome research.</title>
        <authorList>
            <person name="Poyet M."/>
            <person name="Groussin M."/>
            <person name="Gibbons S.M."/>
            <person name="Avila-Pacheco J."/>
            <person name="Jiang X."/>
            <person name="Kearney S.M."/>
            <person name="Perrotta A.R."/>
            <person name="Berdy B."/>
            <person name="Zhao S."/>
            <person name="Lieberman T.D."/>
            <person name="Swanson P.K."/>
            <person name="Smith M."/>
            <person name="Roesemann S."/>
            <person name="Alexander J.E."/>
            <person name="Rich S.A."/>
            <person name="Livny J."/>
            <person name="Vlamakis H."/>
            <person name="Clish C."/>
            <person name="Bullock K."/>
            <person name="Deik A."/>
            <person name="Scott J."/>
            <person name="Pierce K.A."/>
            <person name="Xavier R.J."/>
            <person name="Alm E.J."/>
        </authorList>
    </citation>
    <scope>NUCLEOTIDE SEQUENCE [LARGE SCALE GENOMIC DNA]</scope>
    <source>
        <strain evidence="9 12">BIOML-A266</strain>
    </source>
</reference>
<sequence>MRNFSLFFLLLVLLPGAVLCRDKTYTIQSPDCSLTVTIGCGDRIVYSVRSDTNQILKPSPLAVRLVSGECWGERSRVAGVRRYRIDAVHDAPIYKKRKVEDRCNGIEIDFREGFSLEFRAYDDAVAYRFVARQSGEVLVAGEEARFRFAPGAVAFVPYVRDTPYRHDGLAFGEQFMQSFENTYTRTPLCEMDSARLAFLPLLVQTAGGMNVCITEADLESYPGMFLHRSGADELEGVFAPCPRKVVPGGYDRMQGVVEEYEPFIASVAPGCRLPWRALSIVRQDTRLADNDLVWKLASPCRLDDISWIEPGKAAWEWWNDWGLSGVDFAAGINQPTYEHYIDFASRNGLRYLVLDDGWSRDHHSPLETAPGLDLPALVKYGEERGVGLILWLGYLPFAEHMEELCEHYSEMGIKGFKVDFMDRDDQQMVRFVYDAACTAARYKLLLDLHGIFKPAGIQRTYPNVINFEGVHGLEQVKWSPVEVDQVTYDVTVPFIRMMAGPMDYTQGAMRNAAKANFRPVNSEPMSQGTRCRQLAEYVVFDAPLAMLCDSPSAYEREPECLRFISGVPTVWDATEVLSGEVGDHIVTMRRSGDVWYVGGLAGWDGRSIRVDLSLLPEGTYAVELFRDGENAARIARDYVREEFLLAPGKSFDVKMFPGGGFAARITKR</sequence>
<reference evidence="11" key="1">
    <citation type="submission" date="2017-04" db="EMBL/GenBank/DDBJ databases">
        <title>Function of individual gut microbiota members based on whole genome sequencing of pure cultures obtained from chicken caecum.</title>
        <authorList>
            <person name="Medvecky M."/>
            <person name="Cejkova D."/>
            <person name="Polansky O."/>
            <person name="Karasova D."/>
            <person name="Kubasova T."/>
            <person name="Cizek A."/>
            <person name="Rychlik I."/>
        </authorList>
    </citation>
    <scope>NUCLEOTIDE SEQUENCE [LARGE SCALE GENOMIC DNA]</scope>
    <source>
        <strain evidence="11">An90</strain>
    </source>
</reference>
<dbReference type="GO" id="GO:0016798">
    <property type="term" value="F:hydrolase activity, acting on glycosyl bonds"/>
    <property type="evidence" value="ECO:0007669"/>
    <property type="project" value="UniProtKB-KW"/>
</dbReference>
<dbReference type="Gene3D" id="2.70.98.10">
    <property type="match status" value="1"/>
</dbReference>
<evidence type="ECO:0000256" key="2">
    <source>
        <dbReference type="ARBA" id="ARBA00011245"/>
    </source>
</evidence>
<gene>
    <name evidence="10" type="ORF">B5G41_07615</name>
    <name evidence="9" type="ORF">F2Y10_03385</name>
</gene>
<evidence type="ECO:0000259" key="6">
    <source>
        <dbReference type="Pfam" id="PF10566"/>
    </source>
</evidence>
<dbReference type="eggNOG" id="COG4948">
    <property type="taxonomic scope" value="Bacteria"/>
</dbReference>
<dbReference type="Gene3D" id="3.20.20.70">
    <property type="entry name" value="Aldolase class I"/>
    <property type="match status" value="1"/>
</dbReference>
<proteinExistence type="predicted"/>
<reference evidence="10" key="2">
    <citation type="journal article" date="2018" name="BMC Genomics">
        <title>Whole genome sequencing and function prediction of 133 gut anaerobes isolated from chicken caecum in pure cultures.</title>
        <authorList>
            <person name="Medvecky M."/>
            <person name="Cejkova D."/>
            <person name="Polansky O."/>
            <person name="Karasova D."/>
            <person name="Kubasova T."/>
            <person name="Cizek A."/>
            <person name="Rychlik I."/>
        </authorList>
    </citation>
    <scope>NUCLEOTIDE SEQUENCE</scope>
    <source>
        <strain evidence="10">An90</strain>
    </source>
</reference>
<dbReference type="InterPro" id="IPR019563">
    <property type="entry name" value="GH97_catalytic"/>
</dbReference>
<dbReference type="InterPro" id="IPR017853">
    <property type="entry name" value="GH"/>
</dbReference>
<dbReference type="GO" id="GO:0030246">
    <property type="term" value="F:carbohydrate binding"/>
    <property type="evidence" value="ECO:0007669"/>
    <property type="project" value="InterPro"/>
</dbReference>
<dbReference type="InterPro" id="IPR029483">
    <property type="entry name" value="GH97_C"/>
</dbReference>
<dbReference type="RefSeq" id="WP_087402160.1">
    <property type="nucleotide sequence ID" value="NZ_JADCKD010000001.1"/>
</dbReference>
<dbReference type="InterPro" id="IPR013780">
    <property type="entry name" value="Glyco_hydro_b"/>
</dbReference>
<feature type="domain" description="Glycosyl-hydrolase 97 C-terminal oligomerisation" evidence="8">
    <location>
        <begin position="570"/>
        <end position="666"/>
    </location>
</feature>
<evidence type="ECO:0000313" key="12">
    <source>
        <dbReference type="Proteomes" id="UP000322940"/>
    </source>
</evidence>
<dbReference type="OrthoDB" id="1109141at2"/>
<dbReference type="InterPro" id="IPR052720">
    <property type="entry name" value="Glycosyl_hydrolase_97"/>
</dbReference>
<dbReference type="Proteomes" id="UP000195772">
    <property type="component" value="Unassembled WGS sequence"/>
</dbReference>
<evidence type="ECO:0000313" key="10">
    <source>
        <dbReference type="EMBL" id="OUN03546.1"/>
    </source>
</evidence>
<feature type="domain" description="Glycosyl-hydrolase 97 catalytic" evidence="6">
    <location>
        <begin position="317"/>
        <end position="470"/>
    </location>
</feature>
<evidence type="ECO:0000256" key="4">
    <source>
        <dbReference type="ARBA" id="ARBA00022837"/>
    </source>
</evidence>
<comment type="caution">
    <text evidence="10">The sequence shown here is derived from an EMBL/GenBank/DDBJ whole genome shotgun (WGS) entry which is preliminary data.</text>
</comment>
<evidence type="ECO:0000313" key="11">
    <source>
        <dbReference type="Proteomes" id="UP000195772"/>
    </source>
</evidence>
<dbReference type="Pfam" id="PF14509">
    <property type="entry name" value="GH97_C"/>
    <property type="match status" value="1"/>
</dbReference>
<accession>A0A1Y3QVA6</accession>
<keyword evidence="5" id="KW-0326">Glycosidase</keyword>
<evidence type="ECO:0000256" key="1">
    <source>
        <dbReference type="ARBA" id="ARBA00001913"/>
    </source>
</evidence>
<comment type="cofactor">
    <cofactor evidence="1">
        <name>Ca(2+)</name>
        <dbReference type="ChEBI" id="CHEBI:29108"/>
    </cofactor>
</comment>
<dbReference type="PANTHER" id="PTHR35803:SF2">
    <property type="entry name" value="RETAINING ALPHA-GALACTOSIDASE"/>
    <property type="match status" value="1"/>
</dbReference>
<keyword evidence="3 9" id="KW-0378">Hydrolase</keyword>
<evidence type="ECO:0000256" key="3">
    <source>
        <dbReference type="ARBA" id="ARBA00022801"/>
    </source>
</evidence>
<dbReference type="InterPro" id="IPR014718">
    <property type="entry name" value="GH-type_carb-bd"/>
</dbReference>
<dbReference type="EMBL" id="NFHB01000004">
    <property type="protein sequence ID" value="OUN03546.1"/>
    <property type="molecule type" value="Genomic_DNA"/>
</dbReference>
<dbReference type="AlphaFoldDB" id="A0A1Y3QVA6"/>
<dbReference type="SUPFAM" id="SSF51445">
    <property type="entry name" value="(Trans)glycosidases"/>
    <property type="match status" value="1"/>
</dbReference>
<name>A0A1Y3QVA6_9BACT</name>
<evidence type="ECO:0000259" key="7">
    <source>
        <dbReference type="Pfam" id="PF14508"/>
    </source>
</evidence>
<dbReference type="Pfam" id="PF10566">
    <property type="entry name" value="Glyco_hydro_97"/>
    <property type="match status" value="1"/>
</dbReference>
<protein>
    <submittedName>
        <fullName evidence="9">Glycoside hydrolase family 97 protein</fullName>
    </submittedName>
    <submittedName>
        <fullName evidence="10">Retaining alpha-galactosidase</fullName>
    </submittedName>
</protein>
<organism evidence="10 11">
    <name type="scientific">Alistipes onderdonkii</name>
    <dbReference type="NCBI Taxonomy" id="328813"/>
    <lineage>
        <taxon>Bacteria</taxon>
        <taxon>Pseudomonadati</taxon>
        <taxon>Bacteroidota</taxon>
        <taxon>Bacteroidia</taxon>
        <taxon>Bacteroidales</taxon>
        <taxon>Rikenellaceae</taxon>
        <taxon>Alistipes</taxon>
    </lineage>
</organism>
<dbReference type="Pfam" id="PF14508">
    <property type="entry name" value="GH97_N"/>
    <property type="match status" value="1"/>
</dbReference>
<dbReference type="PANTHER" id="PTHR35803">
    <property type="entry name" value="GLUCAN 1,4-ALPHA-GLUCOSIDASE SUSB-RELATED"/>
    <property type="match status" value="1"/>
</dbReference>
<dbReference type="InterPro" id="IPR029486">
    <property type="entry name" value="GH97_N"/>
</dbReference>
<evidence type="ECO:0000313" key="9">
    <source>
        <dbReference type="EMBL" id="KAA2380498.1"/>
    </source>
</evidence>
<dbReference type="Proteomes" id="UP000322940">
    <property type="component" value="Unassembled WGS sequence"/>
</dbReference>
<comment type="subunit">
    <text evidence="2">Monomer.</text>
</comment>
<dbReference type="EMBL" id="VVXH01000002">
    <property type="protein sequence ID" value="KAA2380498.1"/>
    <property type="molecule type" value="Genomic_DNA"/>
</dbReference>
<evidence type="ECO:0000259" key="8">
    <source>
        <dbReference type="Pfam" id="PF14509"/>
    </source>
</evidence>
<dbReference type="InterPro" id="IPR013785">
    <property type="entry name" value="Aldolase_TIM"/>
</dbReference>
<evidence type="ECO:0000256" key="5">
    <source>
        <dbReference type="ARBA" id="ARBA00023295"/>
    </source>
</evidence>
<keyword evidence="4" id="KW-0106">Calcium</keyword>